<dbReference type="EMBL" id="CACVKT020008734">
    <property type="protein sequence ID" value="CAC5417283.1"/>
    <property type="molecule type" value="Genomic_DNA"/>
</dbReference>
<evidence type="ECO:0000313" key="2">
    <source>
        <dbReference type="EMBL" id="CAC5417283.1"/>
    </source>
</evidence>
<proteinExistence type="predicted"/>
<feature type="domain" description="C2H2-type" evidence="1">
    <location>
        <begin position="184"/>
        <end position="206"/>
    </location>
</feature>
<protein>
    <recommendedName>
        <fullName evidence="1">C2H2-type domain-containing protein</fullName>
    </recommendedName>
</protein>
<dbReference type="Proteomes" id="UP000507470">
    <property type="component" value="Unassembled WGS sequence"/>
</dbReference>
<dbReference type="PROSITE" id="PS00028">
    <property type="entry name" value="ZINC_FINGER_C2H2_1"/>
    <property type="match status" value="1"/>
</dbReference>
<organism evidence="2 3">
    <name type="scientific">Mytilus coruscus</name>
    <name type="common">Sea mussel</name>
    <dbReference type="NCBI Taxonomy" id="42192"/>
    <lineage>
        <taxon>Eukaryota</taxon>
        <taxon>Metazoa</taxon>
        <taxon>Spiralia</taxon>
        <taxon>Lophotrochozoa</taxon>
        <taxon>Mollusca</taxon>
        <taxon>Bivalvia</taxon>
        <taxon>Autobranchia</taxon>
        <taxon>Pteriomorphia</taxon>
        <taxon>Mytilida</taxon>
        <taxon>Mytiloidea</taxon>
        <taxon>Mytilidae</taxon>
        <taxon>Mytilinae</taxon>
        <taxon>Mytilus</taxon>
    </lineage>
</organism>
<keyword evidence="3" id="KW-1185">Reference proteome</keyword>
<evidence type="ECO:0000259" key="1">
    <source>
        <dbReference type="PROSITE" id="PS00028"/>
    </source>
</evidence>
<dbReference type="InterPro" id="IPR013087">
    <property type="entry name" value="Znf_C2H2_type"/>
</dbReference>
<dbReference type="OrthoDB" id="10480898at2759"/>
<reference evidence="2 3" key="1">
    <citation type="submission" date="2020-06" db="EMBL/GenBank/DDBJ databases">
        <authorList>
            <person name="Li R."/>
            <person name="Bekaert M."/>
        </authorList>
    </citation>
    <scope>NUCLEOTIDE SEQUENCE [LARGE SCALE GENOMIC DNA]</scope>
    <source>
        <strain evidence="3">wild</strain>
    </source>
</reference>
<gene>
    <name evidence="2" type="ORF">MCOR_49805</name>
</gene>
<sequence>MSVLTLLEKNEDSFEQQQQTLAHAILKCQNKLMYEDSKNIAAKFKDDEYLESFNVTEALQCPNDMDVVTFFINNQVLQRKWRVASDFKSENSVITNLIHVLPNPESMPQLEDKFSPKHLFKYDETPKDKAVTDILKLFQQEDVAFSVFDHIEEFTKSKTKWTVLGCDAIPYTIGNKVIDNHMICLECNMEFEDEADFEEHKNERGHSENSMIENCRKYNNIL</sequence>
<accession>A0A6J8EBE5</accession>
<name>A0A6J8EBE5_MYTCO</name>
<evidence type="ECO:0000313" key="3">
    <source>
        <dbReference type="Proteomes" id="UP000507470"/>
    </source>
</evidence>
<dbReference type="AlphaFoldDB" id="A0A6J8EBE5"/>